<dbReference type="RefSeq" id="XP_033572954.1">
    <property type="nucleotide sequence ID" value="XM_033725882.1"/>
</dbReference>
<accession>A0A6A6YBB3</accession>
<dbReference type="OrthoDB" id="5428863at2759"/>
<reference evidence="3" key="3">
    <citation type="submission" date="2025-04" db="UniProtKB">
        <authorList>
            <consortium name="RefSeq"/>
        </authorList>
    </citation>
    <scope>IDENTIFICATION</scope>
    <source>
        <strain evidence="3">CBS 304.34</strain>
    </source>
</reference>
<dbReference type="GeneID" id="54466775"/>
<evidence type="ECO:0000313" key="2">
    <source>
        <dbReference type="Proteomes" id="UP000504636"/>
    </source>
</evidence>
<reference evidence="3" key="2">
    <citation type="submission" date="2020-04" db="EMBL/GenBank/DDBJ databases">
        <authorList>
            <consortium name="NCBI Genome Project"/>
        </authorList>
    </citation>
    <scope>NUCLEOTIDE SEQUENCE</scope>
    <source>
        <strain evidence="3">CBS 304.34</strain>
    </source>
</reference>
<proteinExistence type="predicted"/>
<name>A0A6A6YBB3_9PEZI</name>
<gene>
    <name evidence="1 3" type="ORF">BDZ99DRAFT_524225</name>
</gene>
<dbReference type="EMBL" id="MU003708">
    <property type="protein sequence ID" value="KAF2805990.1"/>
    <property type="molecule type" value="Genomic_DNA"/>
</dbReference>
<evidence type="ECO:0000313" key="1">
    <source>
        <dbReference type="EMBL" id="KAF2805990.1"/>
    </source>
</evidence>
<dbReference type="Proteomes" id="UP000504636">
    <property type="component" value="Unplaced"/>
</dbReference>
<dbReference type="AlphaFoldDB" id="A0A6A6YBB3"/>
<reference evidence="1 3" key="1">
    <citation type="journal article" date="2020" name="Stud. Mycol.">
        <title>101 Dothideomycetes genomes: a test case for predicting lifestyles and emergence of pathogens.</title>
        <authorList>
            <person name="Haridas S."/>
            <person name="Albert R."/>
            <person name="Binder M."/>
            <person name="Bloem J."/>
            <person name="Labutti K."/>
            <person name="Salamov A."/>
            <person name="Andreopoulos B."/>
            <person name="Baker S."/>
            <person name="Barry K."/>
            <person name="Bills G."/>
            <person name="Bluhm B."/>
            <person name="Cannon C."/>
            <person name="Castanera R."/>
            <person name="Culley D."/>
            <person name="Daum C."/>
            <person name="Ezra D."/>
            <person name="Gonzalez J."/>
            <person name="Henrissat B."/>
            <person name="Kuo A."/>
            <person name="Liang C."/>
            <person name="Lipzen A."/>
            <person name="Lutzoni F."/>
            <person name="Magnuson J."/>
            <person name="Mondo S."/>
            <person name="Nolan M."/>
            <person name="Ohm R."/>
            <person name="Pangilinan J."/>
            <person name="Park H.-J."/>
            <person name="Ramirez L."/>
            <person name="Alfaro M."/>
            <person name="Sun H."/>
            <person name="Tritt A."/>
            <person name="Yoshinaga Y."/>
            <person name="Zwiers L.-H."/>
            <person name="Turgeon B."/>
            <person name="Goodwin S."/>
            <person name="Spatafora J."/>
            <person name="Crous P."/>
            <person name="Grigoriev I."/>
        </authorList>
    </citation>
    <scope>NUCLEOTIDE SEQUENCE</scope>
    <source>
        <strain evidence="1 3">CBS 304.34</strain>
    </source>
</reference>
<organism evidence="1">
    <name type="scientific">Mytilinidion resinicola</name>
    <dbReference type="NCBI Taxonomy" id="574789"/>
    <lineage>
        <taxon>Eukaryota</taxon>
        <taxon>Fungi</taxon>
        <taxon>Dikarya</taxon>
        <taxon>Ascomycota</taxon>
        <taxon>Pezizomycotina</taxon>
        <taxon>Dothideomycetes</taxon>
        <taxon>Pleosporomycetidae</taxon>
        <taxon>Mytilinidiales</taxon>
        <taxon>Mytilinidiaceae</taxon>
        <taxon>Mytilinidion</taxon>
    </lineage>
</organism>
<sequence>MEAVDWSIVKNWLESCEKHHRRHCKPSKDSQVLGLLVVDCVTRQVVPHDPSQGCLTLSYVRDNSNATGAEIYMVFLSNKLPATIEDAIKVVNALGYHSG</sequence>
<keyword evidence="2" id="KW-1185">Reference proteome</keyword>
<protein>
    <submittedName>
        <fullName evidence="1 3">Uncharacterized protein</fullName>
    </submittedName>
</protein>
<evidence type="ECO:0000313" key="3">
    <source>
        <dbReference type="RefSeq" id="XP_033572954.1"/>
    </source>
</evidence>